<accession>A0A1T5A2R9</accession>
<name>A0A1T5A2R9_9SPHI</name>
<evidence type="ECO:0000313" key="5">
    <source>
        <dbReference type="EMBL" id="SKB28923.1"/>
    </source>
</evidence>
<gene>
    <name evidence="5" type="ORF">SAMN05660226_00459</name>
</gene>
<dbReference type="Pfam" id="PF01103">
    <property type="entry name" value="Omp85"/>
    <property type="match status" value="1"/>
</dbReference>
<organism evidence="5 6">
    <name type="scientific">Parapedobacter luteus</name>
    <dbReference type="NCBI Taxonomy" id="623280"/>
    <lineage>
        <taxon>Bacteria</taxon>
        <taxon>Pseudomonadati</taxon>
        <taxon>Bacteroidota</taxon>
        <taxon>Sphingobacteriia</taxon>
        <taxon>Sphingobacteriales</taxon>
        <taxon>Sphingobacteriaceae</taxon>
        <taxon>Parapedobacter</taxon>
    </lineage>
</organism>
<evidence type="ECO:0000313" key="6">
    <source>
        <dbReference type="Proteomes" id="UP000190541"/>
    </source>
</evidence>
<protein>
    <submittedName>
        <fullName evidence="5">Calcineurin-like phosphoesterase</fullName>
    </submittedName>
</protein>
<comment type="subcellular location">
    <subcellularLocation>
        <location evidence="1">Membrane</location>
    </subcellularLocation>
</comment>
<keyword evidence="2" id="KW-0472">Membrane</keyword>
<feature type="domain" description="Bacterial surface antigen (D15)" evidence="4">
    <location>
        <begin position="952"/>
        <end position="1188"/>
    </location>
</feature>
<dbReference type="InterPro" id="IPR029052">
    <property type="entry name" value="Metallo-depent_PP-like"/>
</dbReference>
<dbReference type="InterPro" id="IPR000184">
    <property type="entry name" value="Bac_surfAg_D15"/>
</dbReference>
<dbReference type="EMBL" id="FUYS01000001">
    <property type="protein sequence ID" value="SKB28923.1"/>
    <property type="molecule type" value="Genomic_DNA"/>
</dbReference>
<sequence length="1207" mass="135681">MMVQKWLIVVFSVVLFSASGFTQDISRRIIFIGDAGEINHEQEAVVLRAADLIVPGKTTAVFLGDNIYPRGMGLPGSEDAAKAQDILRSQFAPMRAKGAPTYFIPGNHDWDRMGKHGLAKIRAQGQFLASQHDSLLKLLPPNGCPDPQVIDLSDSLAIITFDSEWWLFPYERYSGDADCECETEAQVTEKLQELFYDNQDKTIFLAIHHPLRSYGVHGGYYSWKDHLFPLTLLNKGLYIPLPGVGSLYPLLRRTVLLNPEDIPHPRYQALIDAVTAVTAQYANVIHVAGHDHGLQFIKDGDFYQVVSGAGAKDSFTKRGAHALFAHPAQGFVVIDYLTDRSSQVTYYTYADDAVNEVYSYRIPRRTILPFVDQAGDPAQGKDSVTVQANVKYDQVSTFHRMLFGENYRKEWAAEAEVPVLRLSALHGGLRPVKRGGGMQTVSLRLVDSTGKEWVLRSVNKQADALLPEALHHTVAHDFLDDANSAQHPYSALIFPPLADAARVPHTHPIIGLVAPDTLLGHYNEIFANTLCLLEEREPLGDSDNTVKMVRRVNNDNDDVYKAKTFLRARMLDLLVNDWDRHGDQWRWVDENKGKKGADRDYLGVPRDRDQALRKMEGLLPTIVSMPFALPLIQGFTPEIRRVNYSLRKSDFLNAHPKNQFTYEEWMAEVDDFVRAMTDSVLEAGVRQLPKSVYDLRHDELLQILKARRDALPTAMDRYYQFINRIVDVKLSNKHEQVHIEDAPGQSLQVTVRKINKEGEVKRKLMEKVYPPEFTKEIRVYLAAGDDSVQVAIKESPIAVRLIGGVGNKFYDIRSAKRKVPIYDQGTHSSFSPSSMHYTAHYSTDSMHTAFIPVNLYNVWAPLLSAGYNADDGLLVGAGFKYTHQRGFRKEPFNHTQQFLLSGAFATGALRVHYRGHWKTIVGKADAVIEAHALIPQTQNYFGLGNASEYDRDERDMRYYRTRFELYTLEPHLQWNPNATTTFAIGPSLQWYRFAAGGNEGRLIVQPGAVHTYDSLVVQEDKGHVGLSANFMKDNRNSKLRPSRGGFFQVKVGAYGGVNDHAKSYMQANAEMAVYAGMAQDAVVISNRIGGGMTFGNPAFYQSQFLGGQGNLRGFRQYRFAGDHSLFNNLELRARVAYVGNYILPGELGMMAFYDIGKVWSDARQSDRIHQGTGGGLYYIAANIAVLQVVVGHSREGWYPYFGIGFRF</sequence>
<dbReference type="STRING" id="623280.SAMN05660226_00459"/>
<dbReference type="Proteomes" id="UP000190541">
    <property type="component" value="Unassembled WGS sequence"/>
</dbReference>
<evidence type="ECO:0000256" key="2">
    <source>
        <dbReference type="ARBA" id="ARBA00023136"/>
    </source>
</evidence>
<dbReference type="Gene3D" id="3.60.21.10">
    <property type="match status" value="1"/>
</dbReference>
<evidence type="ECO:0000256" key="1">
    <source>
        <dbReference type="ARBA" id="ARBA00004370"/>
    </source>
</evidence>
<dbReference type="AlphaFoldDB" id="A0A1T5A2R9"/>
<dbReference type="Pfam" id="PF00149">
    <property type="entry name" value="Metallophos"/>
    <property type="match status" value="1"/>
</dbReference>
<reference evidence="5 6" key="1">
    <citation type="submission" date="2017-02" db="EMBL/GenBank/DDBJ databases">
        <authorList>
            <person name="Peterson S.W."/>
        </authorList>
    </citation>
    <scope>NUCLEOTIDE SEQUENCE [LARGE SCALE GENOMIC DNA]</scope>
    <source>
        <strain evidence="5 6">DSM 22899</strain>
    </source>
</reference>
<evidence type="ECO:0000259" key="4">
    <source>
        <dbReference type="Pfam" id="PF01103"/>
    </source>
</evidence>
<dbReference type="Gene3D" id="2.40.160.50">
    <property type="entry name" value="membrane protein fhac: a member of the omp85/tpsb transporter family"/>
    <property type="match status" value="1"/>
</dbReference>
<evidence type="ECO:0000259" key="3">
    <source>
        <dbReference type="Pfam" id="PF00149"/>
    </source>
</evidence>
<feature type="domain" description="Calcineurin-like phosphoesterase" evidence="3">
    <location>
        <begin position="28"/>
        <end position="224"/>
    </location>
</feature>
<dbReference type="SUPFAM" id="SSF56300">
    <property type="entry name" value="Metallo-dependent phosphatases"/>
    <property type="match status" value="1"/>
</dbReference>
<keyword evidence="6" id="KW-1185">Reference proteome</keyword>
<dbReference type="RefSeq" id="WP_079715190.1">
    <property type="nucleotide sequence ID" value="NZ_FUYS01000001.1"/>
</dbReference>
<dbReference type="InterPro" id="IPR004843">
    <property type="entry name" value="Calcineurin-like_PHP"/>
</dbReference>
<dbReference type="GO" id="GO:0019867">
    <property type="term" value="C:outer membrane"/>
    <property type="evidence" value="ECO:0007669"/>
    <property type="project" value="InterPro"/>
</dbReference>
<dbReference type="GO" id="GO:0016787">
    <property type="term" value="F:hydrolase activity"/>
    <property type="evidence" value="ECO:0007669"/>
    <property type="project" value="InterPro"/>
</dbReference>
<proteinExistence type="predicted"/>